<dbReference type="InterPro" id="IPR029044">
    <property type="entry name" value="Nucleotide-diphossugar_trans"/>
</dbReference>
<reference evidence="3 4" key="1">
    <citation type="submission" date="2019-01" db="EMBL/GenBank/DDBJ databases">
        <title>Nocardioides guangzhouensis sp. nov., an actinobacterium isolated from soil.</title>
        <authorList>
            <person name="Fu Y."/>
            <person name="Cai Y."/>
            <person name="Lin Z."/>
            <person name="Chen P."/>
        </authorList>
    </citation>
    <scope>NUCLEOTIDE SEQUENCE [LARGE SCALE GENOMIC DNA]</scope>
    <source>
        <strain evidence="3 4">NBRC 105384</strain>
    </source>
</reference>
<dbReference type="InterPro" id="IPR001173">
    <property type="entry name" value="Glyco_trans_2-like"/>
</dbReference>
<dbReference type="SUPFAM" id="SSF53448">
    <property type="entry name" value="Nucleotide-diphospho-sugar transferases"/>
    <property type="match status" value="1"/>
</dbReference>
<evidence type="ECO:0000259" key="2">
    <source>
        <dbReference type="Pfam" id="PF00535"/>
    </source>
</evidence>
<dbReference type="OrthoDB" id="9811884at2"/>
<evidence type="ECO:0000256" key="1">
    <source>
        <dbReference type="SAM" id="Phobius"/>
    </source>
</evidence>
<dbReference type="Gene3D" id="3.20.20.80">
    <property type="entry name" value="Glycosidases"/>
    <property type="match status" value="1"/>
</dbReference>
<feature type="domain" description="Glycosyltransferase 2-like" evidence="2">
    <location>
        <begin position="304"/>
        <end position="460"/>
    </location>
</feature>
<feature type="transmembrane region" description="Helical" evidence="1">
    <location>
        <begin position="759"/>
        <end position="777"/>
    </location>
</feature>
<keyword evidence="3" id="KW-0808">Transferase</keyword>
<dbReference type="InterPro" id="IPR050834">
    <property type="entry name" value="Glycosyltransf_2"/>
</dbReference>
<dbReference type="PANTHER" id="PTHR43685">
    <property type="entry name" value="GLYCOSYLTRANSFERASE"/>
    <property type="match status" value="1"/>
</dbReference>
<keyword evidence="1" id="KW-1133">Transmembrane helix</keyword>
<dbReference type="GO" id="GO:0016740">
    <property type="term" value="F:transferase activity"/>
    <property type="evidence" value="ECO:0007669"/>
    <property type="project" value="UniProtKB-KW"/>
</dbReference>
<dbReference type="AlphaFoldDB" id="A0A4Q5JAZ7"/>
<accession>A0A4Q5JAZ7</accession>
<dbReference type="SUPFAM" id="SSF51445">
    <property type="entry name" value="(Trans)glycosidases"/>
    <property type="match status" value="1"/>
</dbReference>
<dbReference type="Gene3D" id="3.90.550.10">
    <property type="entry name" value="Spore Coat Polysaccharide Biosynthesis Protein SpsA, Chain A"/>
    <property type="match status" value="1"/>
</dbReference>
<evidence type="ECO:0000313" key="3">
    <source>
        <dbReference type="EMBL" id="RYU15101.1"/>
    </source>
</evidence>
<evidence type="ECO:0000313" key="4">
    <source>
        <dbReference type="Proteomes" id="UP000291189"/>
    </source>
</evidence>
<gene>
    <name evidence="3" type="ORF">ETU37_01855</name>
</gene>
<dbReference type="InterPro" id="IPR017853">
    <property type="entry name" value="GH"/>
</dbReference>
<protein>
    <submittedName>
        <fullName evidence="3">Glycosyltransferase</fullName>
    </submittedName>
</protein>
<feature type="transmembrane region" description="Helical" evidence="1">
    <location>
        <begin position="607"/>
        <end position="626"/>
    </location>
</feature>
<sequence length="795" mass="86106">MERVVSDGKHLRAGSAPFRVKGVTYGTFLPRGDGARFPEPSRLEQDLVAMAACGFNTVRTYDVPPLDLLDGARALGLRLLVGLAYPDWRWQPLATRRSHRQVGTDARAAAAHALEVLAGRPEVLAISVGNEVPSDIARMYGRAAVEDTLSELVALVHAGDKDMLATYTGFPTAEYLRVDGQDLATFNVFLERPGPLAAYLKHLQRVTEGLPLVLTEVGLASALHDDEVQAASLDMQLRLVDESGCAGATIFSWTDEWATSAGRIEGWGFGLTREDRSPRPALDVATEWAGRTLRRLRTSWPSLSVVVCAYNEERRLGECLESLARLDYPHLQVLVCDDGSTDRTLEIAERSPFEVLALPHGGLSAARNAGLAAATGDIVAYLDADAACHPEWPYHLALAFEDPAVVVAGGPNLPFPDSGWVERAVALSPGNPVEVLVGDDRAEHVPGCNMAVRRTDLEDIGGFDTAYTAAGDDVDVCWRLMDGGGRIAFSAAAQVLHHRRDTVRRYLRQQRGYGRAERMLMGQHRHRFNRLGAARWAGVVYGGPRILPRILRPVVYHGPMGVAPFQTEQRDRAASVVTWAGAAVPMVVAAAALLLPLAVLSPLALTVPAVLLLLLVAYAACVAVAADVDAREPSPWRFRLLVGALHVLQPLARTWGRLRGHPLPAREIEPGPWTGSREQWLHALRRDLSSRWCAVRVGAPDQRWDLAVAVGPLLRCRLHTAVRWDWDPVVRRTWALTGFAKVALAVTVVGLVVVPMAGAMLACIVVGAALVEAAVLVRLCGGATERTTAAVEAFS</sequence>
<dbReference type="Proteomes" id="UP000291189">
    <property type="component" value="Unassembled WGS sequence"/>
</dbReference>
<feature type="transmembrane region" description="Helical" evidence="1">
    <location>
        <begin position="576"/>
        <end position="600"/>
    </location>
</feature>
<dbReference type="RefSeq" id="WP_129985175.1">
    <property type="nucleotide sequence ID" value="NZ_SDPU01000008.1"/>
</dbReference>
<dbReference type="EMBL" id="SDPU01000008">
    <property type="protein sequence ID" value="RYU15101.1"/>
    <property type="molecule type" value="Genomic_DNA"/>
</dbReference>
<keyword evidence="1" id="KW-0812">Transmembrane</keyword>
<name>A0A4Q5JAZ7_9ACTN</name>
<dbReference type="Pfam" id="PF00535">
    <property type="entry name" value="Glycos_transf_2"/>
    <property type="match status" value="1"/>
</dbReference>
<keyword evidence="1" id="KW-0472">Membrane</keyword>
<feature type="transmembrane region" description="Helical" evidence="1">
    <location>
        <begin position="733"/>
        <end position="753"/>
    </location>
</feature>
<dbReference type="PANTHER" id="PTHR43685:SF3">
    <property type="entry name" value="SLR2126 PROTEIN"/>
    <property type="match status" value="1"/>
</dbReference>
<comment type="caution">
    <text evidence="3">The sequence shown here is derived from an EMBL/GenBank/DDBJ whole genome shotgun (WGS) entry which is preliminary data.</text>
</comment>
<organism evidence="3 4">
    <name type="scientific">Nocardioides iriomotensis</name>
    <dbReference type="NCBI Taxonomy" id="715784"/>
    <lineage>
        <taxon>Bacteria</taxon>
        <taxon>Bacillati</taxon>
        <taxon>Actinomycetota</taxon>
        <taxon>Actinomycetes</taxon>
        <taxon>Propionibacteriales</taxon>
        <taxon>Nocardioidaceae</taxon>
        <taxon>Nocardioides</taxon>
    </lineage>
</organism>
<proteinExistence type="predicted"/>
<keyword evidence="4" id="KW-1185">Reference proteome</keyword>